<keyword evidence="4" id="KW-0723">Serine/threonine-protein kinase</keyword>
<name>A0A6P6SXS8_COFAR</name>
<evidence type="ECO:0000256" key="10">
    <source>
        <dbReference type="ARBA" id="ARBA00022737"/>
    </source>
</evidence>
<dbReference type="GO" id="GO:0051606">
    <property type="term" value="P:detection of stimulus"/>
    <property type="evidence" value="ECO:0007669"/>
    <property type="project" value="UniProtKB-ARBA"/>
</dbReference>
<evidence type="ECO:0000256" key="17">
    <source>
        <dbReference type="ARBA" id="ARBA00023180"/>
    </source>
</evidence>
<gene>
    <name evidence="24" type="primary">LOC113695840</name>
</gene>
<dbReference type="Proteomes" id="UP001652660">
    <property type="component" value="Chromosome 6e"/>
</dbReference>
<dbReference type="Pfam" id="PF13855">
    <property type="entry name" value="LRR_8"/>
    <property type="match status" value="1"/>
</dbReference>
<evidence type="ECO:0000313" key="24">
    <source>
        <dbReference type="RefSeq" id="XP_027070813.1"/>
    </source>
</evidence>
<dbReference type="InterPro" id="IPR003591">
    <property type="entry name" value="Leu-rich_rpt_typical-subtyp"/>
</dbReference>
<evidence type="ECO:0000256" key="18">
    <source>
        <dbReference type="ARBA" id="ARBA00047899"/>
    </source>
</evidence>
<dbReference type="PROSITE" id="PS51450">
    <property type="entry name" value="LRR"/>
    <property type="match status" value="2"/>
</dbReference>
<dbReference type="FunFam" id="3.80.10.10:FF:000400">
    <property type="entry name" value="Nuclear pore complex protein NUP107"/>
    <property type="match status" value="1"/>
</dbReference>
<keyword evidence="6" id="KW-0433">Leucine-rich repeat</keyword>
<evidence type="ECO:0000256" key="6">
    <source>
        <dbReference type="ARBA" id="ARBA00022614"/>
    </source>
</evidence>
<evidence type="ECO:0000256" key="2">
    <source>
        <dbReference type="ARBA" id="ARBA00012513"/>
    </source>
</evidence>
<dbReference type="Pfam" id="PF00560">
    <property type="entry name" value="LRR_1"/>
    <property type="match status" value="7"/>
</dbReference>
<dbReference type="AlphaFoldDB" id="A0A6P6SXS8"/>
<keyword evidence="16" id="KW-0675">Receptor</keyword>
<dbReference type="CDD" id="cd14066">
    <property type="entry name" value="STKc_IRAK"/>
    <property type="match status" value="1"/>
</dbReference>
<dbReference type="FunFam" id="3.80.10.10:FF:000470">
    <property type="entry name" value="LRR receptor-like serine/threonine-protein kinase RPK2"/>
    <property type="match status" value="1"/>
</dbReference>
<evidence type="ECO:0000256" key="1">
    <source>
        <dbReference type="ARBA" id="ARBA00004251"/>
    </source>
</evidence>
<dbReference type="PROSITE" id="PS00109">
    <property type="entry name" value="PROTEIN_KINASE_TYR"/>
    <property type="match status" value="1"/>
</dbReference>
<dbReference type="Pfam" id="PF00069">
    <property type="entry name" value="Pkinase"/>
    <property type="match status" value="1"/>
</dbReference>
<evidence type="ECO:0000256" key="15">
    <source>
        <dbReference type="ARBA" id="ARBA00023136"/>
    </source>
</evidence>
<dbReference type="PRINTS" id="PR00019">
    <property type="entry name" value="LEURICHRPT"/>
</dbReference>
<keyword evidence="8 21" id="KW-0812">Transmembrane</keyword>
<evidence type="ECO:0000256" key="4">
    <source>
        <dbReference type="ARBA" id="ARBA00022527"/>
    </source>
</evidence>
<evidence type="ECO:0000256" key="8">
    <source>
        <dbReference type="ARBA" id="ARBA00022692"/>
    </source>
</evidence>
<reference evidence="23" key="1">
    <citation type="journal article" date="2025" name="Foods">
        <title>Unveiling the Microbial Signatures of Arabica Coffee Cherries: Insights into Ripeness Specific Diversity, Functional Traits, and Implications for Quality and Safety.</title>
        <authorList>
            <consortium name="RefSeq"/>
            <person name="Tenea G.N."/>
            <person name="Cifuentes V."/>
            <person name="Reyes P."/>
            <person name="Cevallos-Vallejos M."/>
        </authorList>
    </citation>
    <scope>NUCLEOTIDE SEQUENCE [LARGE SCALE GENOMIC DNA]</scope>
</reference>
<keyword evidence="5" id="KW-0597">Phosphoprotein</keyword>
<dbReference type="InterPro" id="IPR017441">
    <property type="entry name" value="Protein_kinase_ATP_BS"/>
</dbReference>
<dbReference type="GO" id="GO:0099402">
    <property type="term" value="P:plant organ development"/>
    <property type="evidence" value="ECO:0007669"/>
    <property type="project" value="UniProtKB-ARBA"/>
</dbReference>
<dbReference type="PANTHER" id="PTHR48005">
    <property type="entry name" value="LEUCINE RICH REPEAT KINASE 2"/>
    <property type="match status" value="1"/>
</dbReference>
<evidence type="ECO:0000256" key="3">
    <source>
        <dbReference type="ARBA" id="ARBA00022475"/>
    </source>
</evidence>
<dbReference type="SMART" id="SM00365">
    <property type="entry name" value="LRR_SD22"/>
    <property type="match status" value="6"/>
</dbReference>
<evidence type="ECO:0000256" key="12">
    <source>
        <dbReference type="ARBA" id="ARBA00022777"/>
    </source>
</evidence>
<evidence type="ECO:0000256" key="16">
    <source>
        <dbReference type="ARBA" id="ARBA00023170"/>
    </source>
</evidence>
<dbReference type="InterPro" id="IPR011009">
    <property type="entry name" value="Kinase-like_dom_sf"/>
</dbReference>
<keyword evidence="23" id="KW-1185">Reference proteome</keyword>
<keyword evidence="9" id="KW-0732">Signal</keyword>
<dbReference type="EC" id="2.7.11.1" evidence="2"/>
<dbReference type="GO" id="GO:0051707">
    <property type="term" value="P:response to other organism"/>
    <property type="evidence" value="ECO:0007669"/>
    <property type="project" value="UniProtKB-ARBA"/>
</dbReference>
<dbReference type="GO" id="GO:0006952">
    <property type="term" value="P:defense response"/>
    <property type="evidence" value="ECO:0007669"/>
    <property type="project" value="UniProtKB-ARBA"/>
</dbReference>
<dbReference type="InterPro" id="IPR000719">
    <property type="entry name" value="Prot_kinase_dom"/>
</dbReference>
<dbReference type="SMART" id="SM00369">
    <property type="entry name" value="LRR_TYP"/>
    <property type="match status" value="8"/>
</dbReference>
<keyword evidence="15 21" id="KW-0472">Membrane</keyword>
<dbReference type="Gene3D" id="3.30.200.20">
    <property type="entry name" value="Phosphorylase Kinase, domain 1"/>
    <property type="match status" value="1"/>
</dbReference>
<sequence>MVAHSYQFLAIHRAITAAIITACSLVAVVKLSAAANAEAAAAMAVKNLESEALLNSGWWPDTITSRNISGHCKWPGVVCNDAGSVTAILLPAGYTIGDKLSNFSFSSFPNLFRLDLIGAGVTGIIPPEIGALSKLTYLDLSSNQLTGELPNTISNLTKLAYLYISQNNLCGVVSQNIGNLVNLVALDLSDNNFSGSFPPAIGSMKKLEYLSGARNQFDGSIPPEIVNLKSLNHLNLSFNSLTGRIPTNLGNLTSLVSLHLQVNQINGLIPSPLFHLTNLTSLDLSSNQIGSSLLPDIGEMKCLTLLNFSNNQIHGTIPLEIGSLTLLENLDLSSNQLTGEIPVQIGSLSMLSLLDLSNNRLAGSIPSNVGTWSKLKYLYLQKNSLSGSINFKIANLPSIIIIDLSSNQITGKIPTEFGNGPYPNTMNLNLSHNNISGVVPRSLKQLRDIDLSHNDLEGQFPDDLLLKFPPTRFVGNLHLGGNASYFHIRLESFSATKGDGHQFKYYVLISLSILLPLFLIGVLLYVIFSRTKIRKEEVELVGKKHGDIFRIWNYDGNMAYEDIIKATKNFDVWYCIGRGSYGTVYRARLSSGKVVAVKKLHDMESENPTYVKSFRNEAQMLSNIRHRNIVKLYGFCLHRRGMFLVYAYMKRGSLFGALRNRNAATQLDWIKRMNLIKGIANALSYLHHDCRPPMIHRDVSSKNILLNSELEASLSDFGTARLLELDSSNQTIVAGTYGYIAPELAYTMVVTEKVDVYSFGIVVLETLFGKHPGEFLSSLSPESAKQTKLKDLLDARLFPPVNRLVACDVVLAVTLAMACLDPNPKSRPTMQQVVLQFIFPTRNSTIPLHAITVDQLMPPRFSAQYVVRTLPVQIKERAEK</sequence>
<dbReference type="SUPFAM" id="SSF52058">
    <property type="entry name" value="L domain-like"/>
    <property type="match status" value="2"/>
</dbReference>
<evidence type="ECO:0000256" key="14">
    <source>
        <dbReference type="ARBA" id="ARBA00022989"/>
    </source>
</evidence>
<dbReference type="OrthoDB" id="676979at2759"/>
<keyword evidence="7" id="KW-0808">Transferase</keyword>
<dbReference type="RefSeq" id="XP_027070813.1">
    <property type="nucleotide sequence ID" value="XM_027215012.2"/>
</dbReference>
<keyword evidence="10" id="KW-0677">Repeat</keyword>
<evidence type="ECO:0000313" key="23">
    <source>
        <dbReference type="Proteomes" id="UP001652660"/>
    </source>
</evidence>
<evidence type="ECO:0000256" key="21">
    <source>
        <dbReference type="SAM" id="Phobius"/>
    </source>
</evidence>
<dbReference type="PANTHER" id="PTHR48005:SF16">
    <property type="entry name" value="MDIS1-INTERACTING RECEPTOR LIKE KINASE 2-LIKE ISOFORM X1"/>
    <property type="match status" value="1"/>
</dbReference>
<dbReference type="InterPro" id="IPR032675">
    <property type="entry name" value="LRR_dom_sf"/>
</dbReference>
<protein>
    <recommendedName>
        <fullName evidence="2">non-specific serine/threonine protein kinase</fullName>
        <ecNumber evidence="2">2.7.11.1</ecNumber>
    </recommendedName>
</protein>
<dbReference type="PROSITE" id="PS50011">
    <property type="entry name" value="PROTEIN_KINASE_DOM"/>
    <property type="match status" value="1"/>
</dbReference>
<dbReference type="FunFam" id="1.10.510.10:FF:000445">
    <property type="entry name" value="MDIS1-interacting receptor like kinase 2"/>
    <property type="match status" value="1"/>
</dbReference>
<dbReference type="GeneID" id="113695840"/>
<dbReference type="FunFam" id="3.80.10.10:FF:000095">
    <property type="entry name" value="LRR receptor-like serine/threonine-protein kinase GSO1"/>
    <property type="match status" value="1"/>
</dbReference>
<dbReference type="GO" id="GO:0009653">
    <property type="term" value="P:anatomical structure morphogenesis"/>
    <property type="evidence" value="ECO:0007669"/>
    <property type="project" value="UniProtKB-ARBA"/>
</dbReference>
<evidence type="ECO:0000256" key="5">
    <source>
        <dbReference type="ARBA" id="ARBA00022553"/>
    </source>
</evidence>
<accession>A0A6P6SXS8</accession>
<dbReference type="Gene3D" id="1.10.510.10">
    <property type="entry name" value="Transferase(Phosphotransferase) domain 1"/>
    <property type="match status" value="1"/>
</dbReference>
<dbReference type="PROSITE" id="PS00107">
    <property type="entry name" value="PROTEIN_KINASE_ATP"/>
    <property type="match status" value="1"/>
</dbReference>
<dbReference type="InterPro" id="IPR001611">
    <property type="entry name" value="Leu-rich_rpt"/>
</dbReference>
<evidence type="ECO:0000256" key="20">
    <source>
        <dbReference type="PROSITE-ProRule" id="PRU10141"/>
    </source>
</evidence>
<reference evidence="24" key="2">
    <citation type="submission" date="2025-08" db="UniProtKB">
        <authorList>
            <consortium name="RefSeq"/>
        </authorList>
    </citation>
    <scope>IDENTIFICATION</scope>
    <source>
        <tissue evidence="24">Leaves</tissue>
    </source>
</reference>
<keyword evidence="14 21" id="KW-1133">Transmembrane helix</keyword>
<proteinExistence type="predicted"/>
<dbReference type="GO" id="GO:0004674">
    <property type="term" value="F:protein serine/threonine kinase activity"/>
    <property type="evidence" value="ECO:0007669"/>
    <property type="project" value="UniProtKB-KW"/>
</dbReference>
<dbReference type="InterPro" id="IPR008266">
    <property type="entry name" value="Tyr_kinase_AS"/>
</dbReference>
<feature type="transmembrane region" description="Helical" evidence="21">
    <location>
        <begin position="505"/>
        <end position="528"/>
    </location>
</feature>
<evidence type="ECO:0000256" key="11">
    <source>
        <dbReference type="ARBA" id="ARBA00022741"/>
    </source>
</evidence>
<keyword evidence="17" id="KW-0325">Glycoprotein</keyword>
<comment type="subcellular location">
    <subcellularLocation>
        <location evidence="1">Cell membrane</location>
        <topology evidence="1">Single-pass type I membrane protein</topology>
    </subcellularLocation>
</comment>
<keyword evidence="3" id="KW-1003">Cell membrane</keyword>
<keyword evidence="11 20" id="KW-0547">Nucleotide-binding</keyword>
<evidence type="ECO:0000256" key="9">
    <source>
        <dbReference type="ARBA" id="ARBA00022729"/>
    </source>
</evidence>
<evidence type="ECO:0000256" key="7">
    <source>
        <dbReference type="ARBA" id="ARBA00022679"/>
    </source>
</evidence>
<keyword evidence="12" id="KW-0418">Kinase</keyword>
<dbReference type="Gene3D" id="3.80.10.10">
    <property type="entry name" value="Ribonuclease Inhibitor"/>
    <property type="match status" value="4"/>
</dbReference>
<dbReference type="SUPFAM" id="SSF56112">
    <property type="entry name" value="Protein kinase-like (PK-like)"/>
    <property type="match status" value="1"/>
</dbReference>
<evidence type="ECO:0000256" key="13">
    <source>
        <dbReference type="ARBA" id="ARBA00022840"/>
    </source>
</evidence>
<evidence type="ECO:0000259" key="22">
    <source>
        <dbReference type="PROSITE" id="PS50011"/>
    </source>
</evidence>
<comment type="catalytic activity">
    <reaction evidence="19">
        <text>L-seryl-[protein] + ATP = O-phospho-L-seryl-[protein] + ADP + H(+)</text>
        <dbReference type="Rhea" id="RHEA:17989"/>
        <dbReference type="Rhea" id="RHEA-COMP:9863"/>
        <dbReference type="Rhea" id="RHEA-COMP:11604"/>
        <dbReference type="ChEBI" id="CHEBI:15378"/>
        <dbReference type="ChEBI" id="CHEBI:29999"/>
        <dbReference type="ChEBI" id="CHEBI:30616"/>
        <dbReference type="ChEBI" id="CHEBI:83421"/>
        <dbReference type="ChEBI" id="CHEBI:456216"/>
        <dbReference type="EC" id="2.7.11.1"/>
    </reaction>
</comment>
<feature type="binding site" evidence="20">
    <location>
        <position position="599"/>
    </location>
    <ligand>
        <name>ATP</name>
        <dbReference type="ChEBI" id="CHEBI:30616"/>
    </ligand>
</feature>
<dbReference type="GO" id="GO:0005886">
    <property type="term" value="C:plasma membrane"/>
    <property type="evidence" value="ECO:0007669"/>
    <property type="project" value="UniProtKB-SubCell"/>
</dbReference>
<dbReference type="FunFam" id="3.30.200.20:FF:000309">
    <property type="entry name" value="Leucine-rich repeat receptor protein kinase MSP1"/>
    <property type="match status" value="1"/>
</dbReference>
<dbReference type="InterPro" id="IPR051420">
    <property type="entry name" value="Ser_Thr_Kinases_DiverseReg"/>
</dbReference>
<organism evidence="23 24">
    <name type="scientific">Coffea arabica</name>
    <name type="common">Arabian coffee</name>
    <dbReference type="NCBI Taxonomy" id="13443"/>
    <lineage>
        <taxon>Eukaryota</taxon>
        <taxon>Viridiplantae</taxon>
        <taxon>Streptophyta</taxon>
        <taxon>Embryophyta</taxon>
        <taxon>Tracheophyta</taxon>
        <taxon>Spermatophyta</taxon>
        <taxon>Magnoliopsida</taxon>
        <taxon>eudicotyledons</taxon>
        <taxon>Gunneridae</taxon>
        <taxon>Pentapetalae</taxon>
        <taxon>asterids</taxon>
        <taxon>lamiids</taxon>
        <taxon>Gentianales</taxon>
        <taxon>Rubiaceae</taxon>
        <taxon>Ixoroideae</taxon>
        <taxon>Gardenieae complex</taxon>
        <taxon>Bertiereae - Coffeeae clade</taxon>
        <taxon>Coffeeae</taxon>
        <taxon>Coffea</taxon>
    </lineage>
</organism>
<comment type="catalytic activity">
    <reaction evidence="18">
        <text>L-threonyl-[protein] + ATP = O-phospho-L-threonyl-[protein] + ADP + H(+)</text>
        <dbReference type="Rhea" id="RHEA:46608"/>
        <dbReference type="Rhea" id="RHEA-COMP:11060"/>
        <dbReference type="Rhea" id="RHEA-COMP:11605"/>
        <dbReference type="ChEBI" id="CHEBI:15378"/>
        <dbReference type="ChEBI" id="CHEBI:30013"/>
        <dbReference type="ChEBI" id="CHEBI:30616"/>
        <dbReference type="ChEBI" id="CHEBI:61977"/>
        <dbReference type="ChEBI" id="CHEBI:456216"/>
        <dbReference type="EC" id="2.7.11.1"/>
    </reaction>
</comment>
<feature type="domain" description="Protein kinase" evidence="22">
    <location>
        <begin position="570"/>
        <end position="839"/>
    </location>
</feature>
<evidence type="ECO:0000256" key="19">
    <source>
        <dbReference type="ARBA" id="ARBA00048679"/>
    </source>
</evidence>
<dbReference type="GO" id="GO:0005524">
    <property type="term" value="F:ATP binding"/>
    <property type="evidence" value="ECO:0007669"/>
    <property type="project" value="UniProtKB-UniRule"/>
</dbReference>
<dbReference type="Pfam" id="PF13516">
    <property type="entry name" value="LRR_6"/>
    <property type="match status" value="1"/>
</dbReference>
<keyword evidence="13 20" id="KW-0067">ATP-binding</keyword>